<keyword evidence="1" id="KW-0472">Membrane</keyword>
<keyword evidence="1" id="KW-0812">Transmembrane</keyword>
<dbReference type="Proteomes" id="UP000499080">
    <property type="component" value="Unassembled WGS sequence"/>
</dbReference>
<accession>A0A4Y2FB22</accession>
<keyword evidence="3" id="KW-1185">Reference proteome</keyword>
<gene>
    <name evidence="2" type="ORF">AVEN_101501_1</name>
</gene>
<name>A0A4Y2FB22_ARAVE</name>
<comment type="caution">
    <text evidence="2">The sequence shown here is derived from an EMBL/GenBank/DDBJ whole genome shotgun (WGS) entry which is preliminary data.</text>
</comment>
<evidence type="ECO:0000313" key="3">
    <source>
        <dbReference type="Proteomes" id="UP000499080"/>
    </source>
</evidence>
<evidence type="ECO:0000313" key="2">
    <source>
        <dbReference type="EMBL" id="GBM38187.1"/>
    </source>
</evidence>
<proteinExistence type="predicted"/>
<dbReference type="PROSITE" id="PS51257">
    <property type="entry name" value="PROKAR_LIPOPROTEIN"/>
    <property type="match status" value="1"/>
</dbReference>
<evidence type="ECO:0000256" key="1">
    <source>
        <dbReference type="SAM" id="Phobius"/>
    </source>
</evidence>
<dbReference type="AlphaFoldDB" id="A0A4Y2FB22"/>
<reference evidence="2 3" key="1">
    <citation type="journal article" date="2019" name="Sci. Rep.">
        <title>Orb-weaving spider Araneus ventricosus genome elucidates the spidroin gene catalogue.</title>
        <authorList>
            <person name="Kono N."/>
            <person name="Nakamura H."/>
            <person name="Ohtoshi R."/>
            <person name="Moran D.A.P."/>
            <person name="Shinohara A."/>
            <person name="Yoshida Y."/>
            <person name="Fujiwara M."/>
            <person name="Mori M."/>
            <person name="Tomita M."/>
            <person name="Arakawa K."/>
        </authorList>
    </citation>
    <scope>NUCLEOTIDE SEQUENCE [LARGE SCALE GENOMIC DNA]</scope>
</reference>
<organism evidence="2 3">
    <name type="scientific">Araneus ventricosus</name>
    <name type="common">Orbweaver spider</name>
    <name type="synonym">Epeira ventricosa</name>
    <dbReference type="NCBI Taxonomy" id="182803"/>
    <lineage>
        <taxon>Eukaryota</taxon>
        <taxon>Metazoa</taxon>
        <taxon>Ecdysozoa</taxon>
        <taxon>Arthropoda</taxon>
        <taxon>Chelicerata</taxon>
        <taxon>Arachnida</taxon>
        <taxon>Araneae</taxon>
        <taxon>Araneomorphae</taxon>
        <taxon>Entelegynae</taxon>
        <taxon>Araneoidea</taxon>
        <taxon>Araneidae</taxon>
        <taxon>Araneus</taxon>
    </lineage>
</organism>
<protein>
    <submittedName>
        <fullName evidence="2">Uncharacterized protein</fullName>
    </submittedName>
</protein>
<feature type="transmembrane region" description="Helical" evidence="1">
    <location>
        <begin position="92"/>
        <end position="114"/>
    </location>
</feature>
<sequence length="261" mass="29216">MERKNNTNTGSPTSFSASCWPMVETWLQNVALRNASRSLTDLNSDDAFMYGTGVTKGPLLTKELTAATPAQCTPFKLMRGVLNPLDPTCACLFAVLLVGVHYVFPSVAAFEYWVVRFLLLRIRSVQGESNEIVKTPDLELLISLRHSRPPLRLARRHSTTPRRRRSINRDGLSPLGWSGGPAFMHNGIADENKAKHLVITSTRVVPWELIAPHWNHTDAGCYSVPYCDSSVRSDLISINPFLNWLRGVDSYYSSQTRQILS</sequence>
<dbReference type="EMBL" id="BGPR01000861">
    <property type="protein sequence ID" value="GBM38187.1"/>
    <property type="molecule type" value="Genomic_DNA"/>
</dbReference>
<keyword evidence="1" id="KW-1133">Transmembrane helix</keyword>